<reference evidence="9" key="1">
    <citation type="journal article" date="2019" name="Int. J. Syst. Evol. Microbiol.">
        <title>The Global Catalogue of Microorganisms (GCM) 10K type strain sequencing project: providing services to taxonomists for standard genome sequencing and annotation.</title>
        <authorList>
            <consortium name="The Broad Institute Genomics Platform"/>
            <consortium name="The Broad Institute Genome Sequencing Center for Infectious Disease"/>
            <person name="Wu L."/>
            <person name="Ma J."/>
        </authorList>
    </citation>
    <scope>NUCLEOTIDE SEQUENCE [LARGE SCALE GENOMIC DNA]</scope>
    <source>
        <strain evidence="9">CGMCC 4.6946</strain>
    </source>
</reference>
<evidence type="ECO:0000313" key="8">
    <source>
        <dbReference type="EMBL" id="MFC4905634.1"/>
    </source>
</evidence>
<dbReference type="Pfam" id="PF00872">
    <property type="entry name" value="Transposase_mut"/>
    <property type="match status" value="1"/>
</dbReference>
<evidence type="ECO:0000256" key="4">
    <source>
        <dbReference type="ARBA" id="ARBA00023125"/>
    </source>
</evidence>
<feature type="region of interest" description="Disordered" evidence="7">
    <location>
        <begin position="126"/>
        <end position="153"/>
    </location>
</feature>
<protein>
    <recommendedName>
        <fullName evidence="6">Mutator family transposase</fullName>
    </recommendedName>
</protein>
<evidence type="ECO:0000256" key="2">
    <source>
        <dbReference type="ARBA" id="ARBA00010961"/>
    </source>
</evidence>
<keyword evidence="6" id="KW-0814">Transposable element</keyword>
<dbReference type="InterPro" id="IPR001207">
    <property type="entry name" value="Transposase_mutator"/>
</dbReference>
<gene>
    <name evidence="8" type="ORF">ACFPCS_18930</name>
</gene>
<evidence type="ECO:0000256" key="6">
    <source>
        <dbReference type="RuleBase" id="RU365089"/>
    </source>
</evidence>
<name>A0ABV9TNR3_9MICC</name>
<keyword evidence="9" id="KW-1185">Reference proteome</keyword>
<evidence type="ECO:0000313" key="9">
    <source>
        <dbReference type="Proteomes" id="UP001595797"/>
    </source>
</evidence>
<keyword evidence="3 6" id="KW-0815">Transposition</keyword>
<comment type="function">
    <text evidence="1 6">Required for the transposition of the insertion element.</text>
</comment>
<dbReference type="PANTHER" id="PTHR33217:SF8">
    <property type="entry name" value="MUTATOR FAMILY TRANSPOSASE"/>
    <property type="match status" value="1"/>
</dbReference>
<keyword evidence="5 6" id="KW-0233">DNA recombination</keyword>
<evidence type="ECO:0000256" key="7">
    <source>
        <dbReference type="SAM" id="MobiDB-lite"/>
    </source>
</evidence>
<comment type="caution">
    <text evidence="8">The sequence shown here is derived from an EMBL/GenBank/DDBJ whole genome shotgun (WGS) entry which is preliminary data.</text>
</comment>
<organism evidence="8 9">
    <name type="scientific">Kocuria oceani</name>
    <dbReference type="NCBI Taxonomy" id="988827"/>
    <lineage>
        <taxon>Bacteria</taxon>
        <taxon>Bacillati</taxon>
        <taxon>Actinomycetota</taxon>
        <taxon>Actinomycetes</taxon>
        <taxon>Micrococcales</taxon>
        <taxon>Micrococcaceae</taxon>
        <taxon>Kocuria</taxon>
    </lineage>
</organism>
<evidence type="ECO:0000256" key="1">
    <source>
        <dbReference type="ARBA" id="ARBA00002190"/>
    </source>
</evidence>
<dbReference type="EMBL" id="JBHSIW010000036">
    <property type="protein sequence ID" value="MFC4905634.1"/>
    <property type="molecule type" value="Genomic_DNA"/>
</dbReference>
<evidence type="ECO:0000256" key="5">
    <source>
        <dbReference type="ARBA" id="ARBA00023172"/>
    </source>
</evidence>
<evidence type="ECO:0000256" key="3">
    <source>
        <dbReference type="ARBA" id="ARBA00022578"/>
    </source>
</evidence>
<dbReference type="PANTHER" id="PTHR33217">
    <property type="entry name" value="TRANSPOSASE FOR INSERTION SEQUENCE ELEMENT IS1081"/>
    <property type="match status" value="1"/>
</dbReference>
<sequence length="153" mass="16562">MSRTRSPEAGDGRKGLPEAITITGQPTVAQQCVVHLIRNSFRYASRRHRDGIVTALKPVDTASSEAAAADRFPSGRGRVGPRYPAIAQRWGLLSVSSCPSKEDDVEIHLRDPHTLRGILKRLERSATTSDDVAAPQLQEEPERLTGVICPAAG</sequence>
<dbReference type="Proteomes" id="UP001595797">
    <property type="component" value="Unassembled WGS sequence"/>
</dbReference>
<proteinExistence type="inferred from homology"/>
<keyword evidence="4 6" id="KW-0238">DNA-binding</keyword>
<accession>A0ABV9TNR3</accession>
<comment type="similarity">
    <text evidence="2 6">Belongs to the transposase mutator family.</text>
</comment>